<reference evidence="12 13" key="1">
    <citation type="journal article" date="2012" name="Nucleic Acids Res.">
        <title>Sequencing of the smallest Apicomplexan genome from the human pathogen Babesia microti.</title>
        <authorList>
            <person name="Cornillot E."/>
            <person name="Hadj-Kaddour K."/>
            <person name="Dassouli A."/>
            <person name="Noel B."/>
            <person name="Ranwez V."/>
            <person name="Vacherie B."/>
            <person name="Augagneur Y."/>
            <person name="Bres V."/>
            <person name="Duclos A."/>
            <person name="Randazzo S."/>
            <person name="Carcy B."/>
            <person name="Debierre-Grockiego F."/>
            <person name="Delbecq S."/>
            <person name="Moubri-Menage K."/>
            <person name="Shams-Eldin H."/>
            <person name="Usmani-Brown S."/>
            <person name="Bringaud F."/>
            <person name="Wincker P."/>
            <person name="Vivares C.P."/>
            <person name="Schwarz R.T."/>
            <person name="Schetters T.P."/>
            <person name="Krause P.J."/>
            <person name="Gorenflot A."/>
            <person name="Berry V."/>
            <person name="Barbe V."/>
            <person name="Ben Mamoun C."/>
        </authorList>
    </citation>
    <scope>NUCLEOTIDE SEQUENCE [LARGE SCALE GENOMIC DNA]</scope>
    <source>
        <strain evidence="12 13">RI</strain>
    </source>
</reference>
<dbReference type="EMBL" id="FO082871">
    <property type="protein sequence ID" value="SIO73309.1"/>
    <property type="molecule type" value="Genomic_DNA"/>
</dbReference>
<name>A0A1N6LWQ5_BABMR</name>
<comment type="catalytic activity">
    <reaction evidence="8">
        <text>ATP + H2O = ADP + phosphate + H(+)</text>
        <dbReference type="Rhea" id="RHEA:13065"/>
        <dbReference type="ChEBI" id="CHEBI:15377"/>
        <dbReference type="ChEBI" id="CHEBI:15378"/>
        <dbReference type="ChEBI" id="CHEBI:30616"/>
        <dbReference type="ChEBI" id="CHEBI:43474"/>
        <dbReference type="ChEBI" id="CHEBI:456216"/>
        <dbReference type="EC" id="3.6.4.13"/>
    </reaction>
</comment>
<dbReference type="OrthoDB" id="1191041at2759"/>
<dbReference type="InterPro" id="IPR011545">
    <property type="entry name" value="DEAD/DEAH_box_helicase_dom"/>
</dbReference>
<dbReference type="GeneID" id="24423417"/>
<feature type="region of interest" description="Disordered" evidence="9">
    <location>
        <begin position="567"/>
        <end position="594"/>
    </location>
</feature>
<organism evidence="12 13">
    <name type="scientific">Babesia microti (strain RI)</name>
    <dbReference type="NCBI Taxonomy" id="1133968"/>
    <lineage>
        <taxon>Eukaryota</taxon>
        <taxon>Sar</taxon>
        <taxon>Alveolata</taxon>
        <taxon>Apicomplexa</taxon>
        <taxon>Aconoidasida</taxon>
        <taxon>Piroplasmida</taxon>
        <taxon>Babesiidae</taxon>
        <taxon>Babesia</taxon>
    </lineage>
</organism>
<keyword evidence="2" id="KW-0547">Nucleotide-binding</keyword>
<proteinExistence type="inferred from homology"/>
<dbReference type="Proteomes" id="UP000002899">
    <property type="component" value="Chromosome I"/>
</dbReference>
<dbReference type="InterPro" id="IPR014001">
    <property type="entry name" value="Helicase_ATP-bd"/>
</dbReference>
<dbReference type="InterPro" id="IPR027417">
    <property type="entry name" value="P-loop_NTPase"/>
</dbReference>
<dbReference type="Pfam" id="PF00270">
    <property type="entry name" value="DEAD"/>
    <property type="match status" value="1"/>
</dbReference>
<dbReference type="AlphaFoldDB" id="A0A1N6LWQ5"/>
<feature type="domain" description="Helicase C-terminal" evidence="11">
    <location>
        <begin position="249"/>
        <end position="422"/>
    </location>
</feature>
<dbReference type="InterPro" id="IPR050079">
    <property type="entry name" value="DEAD_box_RNA_helicase"/>
</dbReference>
<dbReference type="InterPro" id="IPR044742">
    <property type="entry name" value="DEAD/DEAH_RhlB"/>
</dbReference>
<dbReference type="InterPro" id="IPR001650">
    <property type="entry name" value="Helicase_C-like"/>
</dbReference>
<dbReference type="PROSITE" id="PS51192">
    <property type="entry name" value="HELICASE_ATP_BIND_1"/>
    <property type="match status" value="1"/>
</dbReference>
<dbReference type="CDD" id="cd18787">
    <property type="entry name" value="SF2_C_DEAD"/>
    <property type="match status" value="1"/>
</dbReference>
<dbReference type="GO" id="GO:0005524">
    <property type="term" value="F:ATP binding"/>
    <property type="evidence" value="ECO:0007669"/>
    <property type="project" value="UniProtKB-KW"/>
</dbReference>
<evidence type="ECO:0000256" key="7">
    <source>
        <dbReference type="ARBA" id="ARBA00038041"/>
    </source>
</evidence>
<dbReference type="SMART" id="SM00490">
    <property type="entry name" value="HELICc"/>
    <property type="match status" value="1"/>
</dbReference>
<evidence type="ECO:0000256" key="3">
    <source>
        <dbReference type="ARBA" id="ARBA00022801"/>
    </source>
</evidence>
<keyword evidence="6" id="KW-0694">RNA-binding</keyword>
<evidence type="ECO:0000256" key="1">
    <source>
        <dbReference type="ARBA" id="ARBA00012552"/>
    </source>
</evidence>
<reference evidence="12 13" key="2">
    <citation type="journal article" date="2013" name="PLoS ONE">
        <title>Whole genome mapping and re-organization of the nuclear and mitochondrial genomes of Babesia microti isolates.</title>
        <authorList>
            <person name="Cornillot E."/>
            <person name="Dassouli A."/>
            <person name="Garg A."/>
            <person name="Pachikara N."/>
            <person name="Randazzo S."/>
            <person name="Depoix D."/>
            <person name="Carcy B."/>
            <person name="Delbecq S."/>
            <person name="Frutos R."/>
            <person name="Silva J.C."/>
            <person name="Sutton R."/>
            <person name="Krause P.J."/>
            <person name="Mamoun C.B."/>
        </authorList>
    </citation>
    <scope>NUCLEOTIDE SEQUENCE [LARGE SCALE GENOMIC DNA]</scope>
    <source>
        <strain evidence="12 13">RI</strain>
    </source>
</reference>
<comment type="similarity">
    <text evidence="7">Belongs to the DEAD box helicase family. DDX56/DBP9 subfamily.</text>
</comment>
<evidence type="ECO:0000256" key="8">
    <source>
        <dbReference type="ARBA" id="ARBA00047984"/>
    </source>
</evidence>
<dbReference type="GO" id="GO:0003723">
    <property type="term" value="F:RNA binding"/>
    <property type="evidence" value="ECO:0007669"/>
    <property type="project" value="UniProtKB-KW"/>
</dbReference>
<dbReference type="RefSeq" id="XP_021337411.1">
    <property type="nucleotide sequence ID" value="XM_021482674.1"/>
</dbReference>
<dbReference type="Gene3D" id="3.40.50.300">
    <property type="entry name" value="P-loop containing nucleotide triphosphate hydrolases"/>
    <property type="match status" value="2"/>
</dbReference>
<feature type="domain" description="Helicase ATP-binding" evidence="10">
    <location>
        <begin position="39"/>
        <end position="239"/>
    </location>
</feature>
<reference evidence="12 13" key="3">
    <citation type="journal article" date="2016" name="Sci. Rep.">
        <title>Genome-wide diversity and gene expression profiling of Babesia microti isolates identify polymorphic genes that mediate host-pathogen interactions.</title>
        <authorList>
            <person name="Silva J.C."/>
            <person name="Cornillot E."/>
            <person name="McCracken C."/>
            <person name="Usmani-Brown S."/>
            <person name="Dwivedi A."/>
            <person name="Ifeonu O.O."/>
            <person name="Crabtree J."/>
            <person name="Gotia H.T."/>
            <person name="Virji A.Z."/>
            <person name="Reynes C."/>
            <person name="Colinge J."/>
            <person name="Kumar V."/>
            <person name="Lawres L."/>
            <person name="Pazzi J.E."/>
            <person name="Pablo J.V."/>
            <person name="Hung C."/>
            <person name="Brancato J."/>
            <person name="Kumari P."/>
            <person name="Orvis J."/>
            <person name="Tretina K."/>
            <person name="Chibucos M."/>
            <person name="Ott S."/>
            <person name="Sadzewicz L."/>
            <person name="Sengamalay N."/>
            <person name="Shetty A.C."/>
            <person name="Su Q."/>
            <person name="Tallon L."/>
            <person name="Fraser C.M."/>
            <person name="Frutos R."/>
            <person name="Molina D.M."/>
            <person name="Krause P.J."/>
            <person name="Ben Mamoun C."/>
        </authorList>
    </citation>
    <scope>NUCLEOTIDE SEQUENCE [LARGE SCALE GENOMIC DNA]</scope>
    <source>
        <strain evidence="12 13">RI</strain>
    </source>
</reference>
<evidence type="ECO:0000256" key="4">
    <source>
        <dbReference type="ARBA" id="ARBA00022806"/>
    </source>
</evidence>
<protein>
    <recommendedName>
        <fullName evidence="1">RNA helicase</fullName>
        <ecNumber evidence="1">3.6.4.13</ecNumber>
    </recommendedName>
</protein>
<dbReference type="PANTHER" id="PTHR47959">
    <property type="entry name" value="ATP-DEPENDENT RNA HELICASE RHLE-RELATED"/>
    <property type="match status" value="1"/>
</dbReference>
<keyword evidence="3 12" id="KW-0378">Hydrolase</keyword>
<evidence type="ECO:0000256" key="2">
    <source>
        <dbReference type="ARBA" id="ARBA00022741"/>
    </source>
</evidence>
<dbReference type="PROSITE" id="PS51194">
    <property type="entry name" value="HELICASE_CTER"/>
    <property type="match status" value="1"/>
</dbReference>
<gene>
    <name evidence="12" type="ORF">BMR1_01G01730</name>
</gene>
<evidence type="ECO:0000313" key="12">
    <source>
        <dbReference type="EMBL" id="SIO73309.1"/>
    </source>
</evidence>
<dbReference type="GO" id="GO:0005829">
    <property type="term" value="C:cytosol"/>
    <property type="evidence" value="ECO:0007669"/>
    <property type="project" value="TreeGrafter"/>
</dbReference>
<evidence type="ECO:0000259" key="11">
    <source>
        <dbReference type="PROSITE" id="PS51194"/>
    </source>
</evidence>
<evidence type="ECO:0000256" key="9">
    <source>
        <dbReference type="SAM" id="MobiDB-lite"/>
    </source>
</evidence>
<accession>A0A1N6LWQ5</accession>
<evidence type="ECO:0000313" key="13">
    <source>
        <dbReference type="Proteomes" id="UP000002899"/>
    </source>
</evidence>
<keyword evidence="4 12" id="KW-0347">Helicase</keyword>
<dbReference type="GO" id="GO:0003724">
    <property type="term" value="F:RNA helicase activity"/>
    <property type="evidence" value="ECO:0007669"/>
    <property type="project" value="UniProtKB-EC"/>
</dbReference>
<sequence length="594" mass="67191">MVVDDVLKFGEKWLSPPIIEALVHKINLNSLNALQEKAIPVILSGRDVLIRSRTGSGKTLAAIIPMVELLTSDGENADRQYPRALILAPTSELCLQIYDVVSQVIEYLQDHLTVVVKISHHSIVENVALGKRYKNLVEKYDIQAETEEIDNFGDILICTPTSFIRDVKVANLHKYLKFLLIDEGDMLFLMGFEEEIEKIVKLLRPNAQTKSFQTVVLSATLDDNVDKLNGMILYKPKLIDMKDEIKMGVLSELIIKVNENDKFLIIYIFLRFSVLPMKCLIFVNTIERAYSLKLLLSGLQIDCVAISPILALETRSSIINSFNKGTFKILIACPDKLGGKFSLDRGIDFKGITCAVNLDAPHSDKDYVHRIGRTARAGSNGIALTFISNEVDHFLLSRQDIKYIELPLGVLEQMRYRFDDVMRNVTPNAISSAQLQAISKSALTSSKLKDYFETNRGDFDALQIYASQTDIKGVKDKKHLSLIPSYLLSEALTEHLAELRKFVYGSASIVLDDDKTNKLYYCEKKAFKGGKHRNKDHNIDYSTTAPEYLPALSRKKKSGIAKSLKALVQKKTKRRIKSKKEKKFARQRKKNKRK</sequence>
<feature type="compositionally biased region" description="Basic residues" evidence="9">
    <location>
        <begin position="568"/>
        <end position="594"/>
    </location>
</feature>
<dbReference type="GO" id="GO:0016887">
    <property type="term" value="F:ATP hydrolysis activity"/>
    <property type="evidence" value="ECO:0007669"/>
    <property type="project" value="RHEA"/>
</dbReference>
<keyword evidence="13" id="KW-1185">Reference proteome</keyword>
<dbReference type="PANTHER" id="PTHR47959:SF21">
    <property type="entry name" value="DEAD-BOX HELICASE 56"/>
    <property type="match status" value="1"/>
</dbReference>
<dbReference type="KEGG" id="bmic:BMR1_01G01730"/>
<dbReference type="VEuPathDB" id="PiroplasmaDB:BMR1_01G01730"/>
<dbReference type="SUPFAM" id="SSF52540">
    <property type="entry name" value="P-loop containing nucleoside triphosphate hydrolases"/>
    <property type="match status" value="1"/>
</dbReference>
<evidence type="ECO:0000256" key="5">
    <source>
        <dbReference type="ARBA" id="ARBA00022840"/>
    </source>
</evidence>
<dbReference type="CDD" id="cd00268">
    <property type="entry name" value="DEADc"/>
    <property type="match status" value="1"/>
</dbReference>
<dbReference type="Pfam" id="PF00271">
    <property type="entry name" value="Helicase_C"/>
    <property type="match status" value="1"/>
</dbReference>
<evidence type="ECO:0000256" key="6">
    <source>
        <dbReference type="ARBA" id="ARBA00022884"/>
    </source>
</evidence>
<dbReference type="EC" id="3.6.4.13" evidence="1"/>
<keyword evidence="5" id="KW-0067">ATP-binding</keyword>
<evidence type="ECO:0000259" key="10">
    <source>
        <dbReference type="PROSITE" id="PS51192"/>
    </source>
</evidence>
<dbReference type="SMART" id="SM00487">
    <property type="entry name" value="DEXDc"/>
    <property type="match status" value="1"/>
</dbReference>